<dbReference type="RefSeq" id="WP_316789380.1">
    <property type="nucleotide sequence ID" value="NZ_CP053540.1"/>
</dbReference>
<dbReference type="AlphaFoldDB" id="A0AA97BEC6"/>
<dbReference type="InterPro" id="IPR024035">
    <property type="entry name" value="MSMEG_0567_GNAT"/>
</dbReference>
<protein>
    <submittedName>
        <fullName evidence="2">GNAT family N-acetyltransferase</fullName>
    </submittedName>
</protein>
<dbReference type="GO" id="GO:0016747">
    <property type="term" value="F:acyltransferase activity, transferring groups other than amino-acyl groups"/>
    <property type="evidence" value="ECO:0007669"/>
    <property type="project" value="InterPro"/>
</dbReference>
<dbReference type="InterPro" id="IPR016181">
    <property type="entry name" value="Acyl_CoA_acyltransferase"/>
</dbReference>
<dbReference type="KEGG" id="tog:HNI00_21565"/>
<dbReference type="CDD" id="cd04301">
    <property type="entry name" value="NAT_SF"/>
    <property type="match status" value="1"/>
</dbReference>
<dbReference type="Gene3D" id="3.40.630.30">
    <property type="match status" value="1"/>
</dbReference>
<dbReference type="SUPFAM" id="SSF55729">
    <property type="entry name" value="Acyl-CoA N-acyltransferases (Nat)"/>
    <property type="match status" value="1"/>
</dbReference>
<name>A0AA97BEC6_9CYAN</name>
<accession>A0AA97BEC6</accession>
<gene>
    <name evidence="2" type="ORF">HNI00_21565</name>
</gene>
<proteinExistence type="predicted"/>
<feature type="domain" description="N-acetyltransferase" evidence="1">
    <location>
        <begin position="6"/>
        <end position="149"/>
    </location>
</feature>
<dbReference type="PROSITE" id="PS51186">
    <property type="entry name" value="GNAT"/>
    <property type="match status" value="1"/>
</dbReference>
<dbReference type="InterPro" id="IPR000182">
    <property type="entry name" value="GNAT_dom"/>
</dbReference>
<reference evidence="2" key="1">
    <citation type="submission" date="2020-05" db="EMBL/GenBank/DDBJ databases">
        <authorList>
            <person name="Zhu T."/>
            <person name="Keshari N."/>
            <person name="Lu X."/>
        </authorList>
    </citation>
    <scope>NUCLEOTIDE SEQUENCE</scope>
    <source>
        <strain evidence="2">NK1-22</strain>
    </source>
</reference>
<sequence length="175" mass="20465">MDGNRYHFELARSPQEVNEYFNLRRMIFCTEQGLFQDSDVDSIDDIAYPIIAIENATDQVVGIVRIYEPEPGLWYGGRLGTHPDYRRGWQIGKGLIYKAVTTAHTWGCQRFLATVQLQNVRFFQRLHWQTLEELTLCDRPHHLMEADLHHYPAGTEVRPAMPYNLYSTVQYERAS</sequence>
<evidence type="ECO:0000259" key="1">
    <source>
        <dbReference type="PROSITE" id="PS51186"/>
    </source>
</evidence>
<organism evidence="2">
    <name type="scientific">Thermoleptolyngbya oregonensis NK1-22</name>
    <dbReference type="NCBI Taxonomy" id="2547457"/>
    <lineage>
        <taxon>Bacteria</taxon>
        <taxon>Bacillati</taxon>
        <taxon>Cyanobacteriota</taxon>
        <taxon>Cyanophyceae</taxon>
        <taxon>Oculatellales</taxon>
        <taxon>Oculatellaceae</taxon>
        <taxon>Thermoleptolyngbya</taxon>
    </lineage>
</organism>
<dbReference type="Pfam" id="PF00583">
    <property type="entry name" value="Acetyltransf_1"/>
    <property type="match status" value="1"/>
</dbReference>
<dbReference type="NCBIfam" id="TIGR04045">
    <property type="entry name" value="MSMEG_0567_GNAT"/>
    <property type="match status" value="1"/>
</dbReference>
<dbReference type="EMBL" id="CP053540">
    <property type="protein sequence ID" value="WOB45431.1"/>
    <property type="molecule type" value="Genomic_DNA"/>
</dbReference>
<evidence type="ECO:0000313" key="2">
    <source>
        <dbReference type="EMBL" id="WOB45431.1"/>
    </source>
</evidence>